<evidence type="ECO:0000256" key="11">
    <source>
        <dbReference type="ARBA" id="ARBA00022946"/>
    </source>
</evidence>
<feature type="domain" description="Letm1 RBD" evidence="22">
    <location>
        <begin position="256"/>
        <end position="525"/>
    </location>
</feature>
<keyword evidence="13 19" id="KW-0175">Coiled coil</keyword>
<evidence type="ECO:0000259" key="22">
    <source>
        <dbReference type="PROSITE" id="PS51758"/>
    </source>
</evidence>
<dbReference type="Pfam" id="PF07766">
    <property type="entry name" value="LETM1_RBD"/>
    <property type="match status" value="1"/>
</dbReference>
<keyword evidence="9" id="KW-0999">Mitochondrion inner membrane</keyword>
<keyword evidence="4" id="KW-0813">Transport</keyword>
<feature type="coiled-coil region" evidence="19">
    <location>
        <begin position="744"/>
        <end position="771"/>
    </location>
</feature>
<proteinExistence type="inferred from homology"/>
<sequence>MSVILRGCVRCRGSADQILSRRCVYTGELFYRRSYLDPSYYTVYQRTRLNSIRQQNGKLSAVHHIPSLSIILENQHRHGQSTPPPLFLNSRTLTQVHYGNHSIFGSSPTFYRTLHISSRTSKEGLESESKVEQTVKNLKLKPKVPESTVTLPKKSLWQRFVDEVKHYYHGFRLLGLDIKITIRLLWQIAQGRDSLTRRERRQLIRTVSDLFRLVPFLVFVIIPFMEVLLPVALKLFPGMLPSTFQDDSSKRKKLTKQLKMKLEMAKFLQETIEESAVQKKKGKSTKSAQEFASFMESIRTAGHQATNDEIIRFSKLFEDELTLDSLSRAQLVALCKILLMQPYGTNNFLRFQLRMKLRSLHADDRMIENEGVDNLTVAELQAACQARGMRALGVPIERLKFQLQQWMDLHLNEQIPTSLLLLSRTLYLPETLTAQEQLKETISTLPESMTEEAKIKIAEVEGETVDHATKLKVIKMEEEAIAKEKAEKKKQLQEEKAKKKKQEELAAAITVVTPDDGEMLKELPLLYRPDKEELVDKAPVITDKAEEELKEEVTKEDIKILSEAVCSLQAEKQIVSKEKEELEELKEEVEEYKEDVKDLKAVAKIEGKDLTESKASKRLGKKVNRMIASMNNIIGELEKEKSSLQKEFKLHKEKMESSEGTLKEEAQERVDNHKEGIVSIEELVEAINKLMVVPDEAKLRRIADVLDEDHDGIIRLEDVVKTIELIAKEEIDLNTKQIGEIMDLISKEENIENLEKDIEKREQDIEDRAGKKQ</sequence>
<dbReference type="Proteomes" id="UP000694865">
    <property type="component" value="Unplaced"/>
</dbReference>
<reference evidence="24" key="1">
    <citation type="submission" date="2025-08" db="UniProtKB">
        <authorList>
            <consortium name="RefSeq"/>
        </authorList>
    </citation>
    <scope>IDENTIFICATION</scope>
    <source>
        <tissue evidence="24">Testes</tissue>
    </source>
</reference>
<protein>
    <recommendedName>
        <fullName evidence="3">Mitochondrial proton/calcium exchanger protein</fullName>
    </recommendedName>
    <alternativeName>
        <fullName evidence="17">Leucine zipper-EF-hand-containing transmembrane protein 1</fullName>
    </alternativeName>
</protein>
<name>A0ABM0LZ02_SACKO</name>
<evidence type="ECO:0000256" key="9">
    <source>
        <dbReference type="ARBA" id="ARBA00022792"/>
    </source>
</evidence>
<dbReference type="PROSITE" id="PS51758">
    <property type="entry name" value="LETM1_RBD"/>
    <property type="match status" value="1"/>
</dbReference>
<organism evidence="23 24">
    <name type="scientific">Saccoglossus kowalevskii</name>
    <name type="common">Acorn worm</name>
    <dbReference type="NCBI Taxonomy" id="10224"/>
    <lineage>
        <taxon>Eukaryota</taxon>
        <taxon>Metazoa</taxon>
        <taxon>Hemichordata</taxon>
        <taxon>Enteropneusta</taxon>
        <taxon>Harrimaniidae</taxon>
        <taxon>Saccoglossus</taxon>
    </lineage>
</organism>
<evidence type="ECO:0000256" key="14">
    <source>
        <dbReference type="ARBA" id="ARBA00023065"/>
    </source>
</evidence>
<feature type="coiled-coil region" evidence="19">
    <location>
        <begin position="474"/>
        <end position="505"/>
    </location>
</feature>
<dbReference type="PANTHER" id="PTHR14009:SF1">
    <property type="entry name" value="MITOCHONDRIAL PROTON_CALCIUM EXCHANGER PROTEIN"/>
    <property type="match status" value="1"/>
</dbReference>
<evidence type="ECO:0000256" key="8">
    <source>
        <dbReference type="ARBA" id="ARBA00022723"/>
    </source>
</evidence>
<evidence type="ECO:0000313" key="24">
    <source>
        <dbReference type="RefSeq" id="XP_006812993.1"/>
    </source>
</evidence>
<dbReference type="PANTHER" id="PTHR14009">
    <property type="entry name" value="LEUCINE ZIPPER-EF-HAND CONTAINING TRANSMEMBRANE PROTEIN"/>
    <property type="match status" value="1"/>
</dbReference>
<dbReference type="SUPFAM" id="SSF47473">
    <property type="entry name" value="EF-hand"/>
    <property type="match status" value="1"/>
</dbReference>
<evidence type="ECO:0000256" key="1">
    <source>
        <dbReference type="ARBA" id="ARBA00004434"/>
    </source>
</evidence>
<feature type="transmembrane region" description="Helical" evidence="20">
    <location>
        <begin position="210"/>
        <end position="233"/>
    </location>
</feature>
<dbReference type="GeneID" id="100373702"/>
<keyword evidence="8" id="KW-0479">Metal-binding</keyword>
<evidence type="ECO:0000256" key="16">
    <source>
        <dbReference type="ARBA" id="ARBA00023136"/>
    </source>
</evidence>
<gene>
    <name evidence="24" type="primary">LOC100373702</name>
</gene>
<evidence type="ECO:0000256" key="12">
    <source>
        <dbReference type="ARBA" id="ARBA00022989"/>
    </source>
</evidence>
<evidence type="ECO:0000256" key="6">
    <source>
        <dbReference type="ARBA" id="ARBA00022568"/>
    </source>
</evidence>
<evidence type="ECO:0000313" key="23">
    <source>
        <dbReference type="Proteomes" id="UP000694865"/>
    </source>
</evidence>
<feature type="coiled-coil region" evidence="19">
    <location>
        <begin position="627"/>
        <end position="683"/>
    </location>
</feature>
<keyword evidence="12 20" id="KW-1133">Transmembrane helix</keyword>
<comment type="subcellular location">
    <subcellularLocation>
        <location evidence="1">Mitochondrion inner membrane</location>
        <topology evidence="1">Single-pass membrane protein</topology>
    </subcellularLocation>
</comment>
<evidence type="ECO:0000259" key="21">
    <source>
        <dbReference type="PROSITE" id="PS50222"/>
    </source>
</evidence>
<dbReference type="InterPro" id="IPR059005">
    <property type="entry name" value="LETM1_C"/>
</dbReference>
<evidence type="ECO:0000256" key="7">
    <source>
        <dbReference type="ARBA" id="ARBA00022692"/>
    </source>
</evidence>
<evidence type="ECO:0000256" key="3">
    <source>
        <dbReference type="ARBA" id="ARBA00020557"/>
    </source>
</evidence>
<evidence type="ECO:0000256" key="17">
    <source>
        <dbReference type="ARBA" id="ARBA00031360"/>
    </source>
</evidence>
<dbReference type="InterPro" id="IPR011992">
    <property type="entry name" value="EF-hand-dom_pair"/>
</dbReference>
<keyword evidence="5" id="KW-0050">Antiport</keyword>
<evidence type="ECO:0000256" key="15">
    <source>
        <dbReference type="ARBA" id="ARBA00023128"/>
    </source>
</evidence>
<evidence type="ECO:0000256" key="13">
    <source>
        <dbReference type="ARBA" id="ARBA00023054"/>
    </source>
</evidence>
<dbReference type="Pfam" id="PF26561">
    <property type="entry name" value="LETM1_C"/>
    <property type="match status" value="1"/>
</dbReference>
<keyword evidence="14" id="KW-0406">Ion transport</keyword>
<evidence type="ECO:0000256" key="4">
    <source>
        <dbReference type="ARBA" id="ARBA00022448"/>
    </source>
</evidence>
<keyword evidence="10" id="KW-0106">Calcium</keyword>
<dbReference type="Gene3D" id="1.10.238.10">
    <property type="entry name" value="EF-hand"/>
    <property type="match status" value="1"/>
</dbReference>
<dbReference type="PROSITE" id="PS50222">
    <property type="entry name" value="EF_HAND_2"/>
    <property type="match status" value="1"/>
</dbReference>
<dbReference type="InterPro" id="IPR033122">
    <property type="entry name" value="LETM1-like_RBD"/>
</dbReference>
<comment type="similarity">
    <text evidence="2">Belongs to the LETM1 family.</text>
</comment>
<keyword evidence="7 20" id="KW-0812">Transmembrane</keyword>
<keyword evidence="16 20" id="KW-0472">Membrane</keyword>
<accession>A0ABM0LZ02</accession>
<keyword evidence="15 18" id="KW-0496">Mitochondrion</keyword>
<dbReference type="InterPro" id="IPR044202">
    <property type="entry name" value="LETM1/MDM38-like"/>
</dbReference>
<keyword evidence="11" id="KW-0809">Transit peptide</keyword>
<feature type="coiled-coil region" evidence="19">
    <location>
        <begin position="568"/>
        <end position="602"/>
    </location>
</feature>
<evidence type="ECO:0000256" key="10">
    <source>
        <dbReference type="ARBA" id="ARBA00022837"/>
    </source>
</evidence>
<evidence type="ECO:0000256" key="20">
    <source>
        <dbReference type="SAM" id="Phobius"/>
    </source>
</evidence>
<keyword evidence="23" id="KW-1185">Reference proteome</keyword>
<feature type="domain" description="EF-hand" evidence="21">
    <location>
        <begin position="694"/>
        <end position="729"/>
    </location>
</feature>
<dbReference type="InterPro" id="IPR002048">
    <property type="entry name" value="EF_hand_dom"/>
</dbReference>
<dbReference type="RefSeq" id="XP_006812993.1">
    <property type="nucleotide sequence ID" value="XM_006812930.1"/>
</dbReference>
<evidence type="ECO:0000256" key="5">
    <source>
        <dbReference type="ARBA" id="ARBA00022449"/>
    </source>
</evidence>
<evidence type="ECO:0000256" key="19">
    <source>
        <dbReference type="SAM" id="Coils"/>
    </source>
</evidence>
<evidence type="ECO:0000256" key="18">
    <source>
        <dbReference type="PROSITE-ProRule" id="PRU01094"/>
    </source>
</evidence>
<keyword evidence="6" id="KW-0109">Calcium transport</keyword>
<evidence type="ECO:0000256" key="2">
    <source>
        <dbReference type="ARBA" id="ARBA00009584"/>
    </source>
</evidence>